<reference evidence="2 3" key="1">
    <citation type="journal article" date="2023" name="bioRxiv">
        <title>Conserved and derived expression patterns and positive selection on dental genes reveal complex evolutionary context of ever-growing rodent molars.</title>
        <authorList>
            <person name="Calamari Z.T."/>
            <person name="Song A."/>
            <person name="Cohen E."/>
            <person name="Akter M."/>
            <person name="Roy R.D."/>
            <person name="Hallikas O."/>
            <person name="Christensen M.M."/>
            <person name="Li P."/>
            <person name="Marangoni P."/>
            <person name="Jernvall J."/>
            <person name="Klein O.D."/>
        </authorList>
    </citation>
    <scope>NUCLEOTIDE SEQUENCE [LARGE SCALE GENOMIC DNA]</scope>
    <source>
        <strain evidence="2">V071</strain>
    </source>
</reference>
<dbReference type="EMBL" id="JBBHLL010000603">
    <property type="protein sequence ID" value="KAK7799574.1"/>
    <property type="molecule type" value="Genomic_DNA"/>
</dbReference>
<protein>
    <submittedName>
        <fullName evidence="2">Uncharacterized protein</fullName>
    </submittedName>
</protein>
<feature type="compositionally biased region" description="Polar residues" evidence="1">
    <location>
        <begin position="85"/>
        <end position="95"/>
    </location>
</feature>
<sequence length="138" mass="15130">MALRSCLPPSGRSPEKRLFEWKAGKMAESSEGDIGKPVASGAPKTEGRRVPGRRVVESRYLQSGKKTKKASVSAGGTSPERRKTSTLQIKDTSMFRTAPQPAMTKSKKAESTSFATRKKAPLPKKKQDLQETMDMMES</sequence>
<organism evidence="2 3">
    <name type="scientific">Myodes glareolus</name>
    <name type="common">Bank vole</name>
    <name type="synonym">Clethrionomys glareolus</name>
    <dbReference type="NCBI Taxonomy" id="447135"/>
    <lineage>
        <taxon>Eukaryota</taxon>
        <taxon>Metazoa</taxon>
        <taxon>Chordata</taxon>
        <taxon>Craniata</taxon>
        <taxon>Vertebrata</taxon>
        <taxon>Euteleostomi</taxon>
        <taxon>Mammalia</taxon>
        <taxon>Eutheria</taxon>
        <taxon>Euarchontoglires</taxon>
        <taxon>Glires</taxon>
        <taxon>Rodentia</taxon>
        <taxon>Myomorpha</taxon>
        <taxon>Muroidea</taxon>
        <taxon>Cricetidae</taxon>
        <taxon>Arvicolinae</taxon>
        <taxon>Myodes</taxon>
    </lineage>
</organism>
<dbReference type="AlphaFoldDB" id="A0AAW0HCF3"/>
<feature type="region of interest" description="Disordered" evidence="1">
    <location>
        <begin position="1"/>
        <end position="138"/>
    </location>
</feature>
<accession>A0AAW0HCF3</accession>
<feature type="compositionally biased region" description="Basic and acidic residues" evidence="1">
    <location>
        <begin position="13"/>
        <end position="25"/>
    </location>
</feature>
<gene>
    <name evidence="2" type="ORF">U0070_001461</name>
</gene>
<name>A0AAW0HCF3_MYOGA</name>
<comment type="caution">
    <text evidence="2">The sequence shown here is derived from an EMBL/GenBank/DDBJ whole genome shotgun (WGS) entry which is preliminary data.</text>
</comment>
<feature type="compositionally biased region" description="Basic and acidic residues" evidence="1">
    <location>
        <begin position="45"/>
        <end position="57"/>
    </location>
</feature>
<evidence type="ECO:0000313" key="2">
    <source>
        <dbReference type="EMBL" id="KAK7799574.1"/>
    </source>
</evidence>
<proteinExistence type="predicted"/>
<evidence type="ECO:0000313" key="3">
    <source>
        <dbReference type="Proteomes" id="UP001488838"/>
    </source>
</evidence>
<keyword evidence="3" id="KW-1185">Reference proteome</keyword>
<dbReference type="Proteomes" id="UP001488838">
    <property type="component" value="Unassembled WGS sequence"/>
</dbReference>
<evidence type="ECO:0000256" key="1">
    <source>
        <dbReference type="SAM" id="MobiDB-lite"/>
    </source>
</evidence>